<keyword evidence="1" id="KW-0249">Electron transport</keyword>
<comment type="similarity">
    <text evidence="1">Belongs to the glutaredoxin family.</text>
</comment>
<keyword evidence="1" id="KW-0813">Transport</keyword>
<dbReference type="EMBL" id="JALJOU010000009">
    <property type="protein sequence ID" value="KAK9842096.1"/>
    <property type="molecule type" value="Genomic_DNA"/>
</dbReference>
<sequence>MAIQVTQLPPEVVAREGCIENACQHRGTSWGKKQAHPVLKAGEKIKALTARAQFMPSVLTDVHLEVRDITTDPEWERAYGLVIPVLTCAYADGSNEVKIPRQSPRMSTERLGAVLEQALANNTA</sequence>
<organism evidence="2 3">
    <name type="scientific">Elliptochloris bilobata</name>
    <dbReference type="NCBI Taxonomy" id="381761"/>
    <lineage>
        <taxon>Eukaryota</taxon>
        <taxon>Viridiplantae</taxon>
        <taxon>Chlorophyta</taxon>
        <taxon>core chlorophytes</taxon>
        <taxon>Trebouxiophyceae</taxon>
        <taxon>Trebouxiophyceae incertae sedis</taxon>
        <taxon>Elliptochloris clade</taxon>
        <taxon>Elliptochloris</taxon>
    </lineage>
</organism>
<evidence type="ECO:0000313" key="2">
    <source>
        <dbReference type="EMBL" id="KAK9842096.1"/>
    </source>
</evidence>
<dbReference type="Gene3D" id="3.40.30.10">
    <property type="entry name" value="Glutaredoxin"/>
    <property type="match status" value="1"/>
</dbReference>
<dbReference type="Pfam" id="PF05768">
    <property type="entry name" value="Glrx-like"/>
    <property type="match status" value="1"/>
</dbReference>
<evidence type="ECO:0000313" key="3">
    <source>
        <dbReference type="Proteomes" id="UP001445335"/>
    </source>
</evidence>
<dbReference type="InterPro" id="IPR008554">
    <property type="entry name" value="Glutaredoxin-like"/>
</dbReference>
<dbReference type="Proteomes" id="UP001445335">
    <property type="component" value="Unassembled WGS sequence"/>
</dbReference>
<protein>
    <recommendedName>
        <fullName evidence="1">Glutaredoxin-like protein</fullName>
    </recommendedName>
</protein>
<keyword evidence="3" id="KW-1185">Reference proteome</keyword>
<proteinExistence type="inferred from homology"/>
<accession>A0AAW1S918</accession>
<reference evidence="2 3" key="1">
    <citation type="journal article" date="2024" name="Nat. Commun.">
        <title>Phylogenomics reveals the evolutionary origins of lichenization in chlorophyte algae.</title>
        <authorList>
            <person name="Puginier C."/>
            <person name="Libourel C."/>
            <person name="Otte J."/>
            <person name="Skaloud P."/>
            <person name="Haon M."/>
            <person name="Grisel S."/>
            <person name="Petersen M."/>
            <person name="Berrin J.G."/>
            <person name="Delaux P.M."/>
            <person name="Dal Grande F."/>
            <person name="Keller J."/>
        </authorList>
    </citation>
    <scope>NUCLEOTIDE SEQUENCE [LARGE SCALE GENOMIC DNA]</scope>
    <source>
        <strain evidence="2 3">SAG 245.80</strain>
    </source>
</reference>
<gene>
    <name evidence="2" type="ORF">WJX81_008206</name>
</gene>
<evidence type="ECO:0000256" key="1">
    <source>
        <dbReference type="RuleBase" id="RU363082"/>
    </source>
</evidence>
<comment type="caution">
    <text evidence="2">The sequence shown here is derived from an EMBL/GenBank/DDBJ whole genome shotgun (WGS) entry which is preliminary data.</text>
</comment>
<dbReference type="AlphaFoldDB" id="A0AAW1S918"/>
<name>A0AAW1S918_9CHLO</name>